<reference evidence="1 2" key="2">
    <citation type="journal article" date="2022" name="Mol. Ecol. Resour.">
        <title>The genomes of chicory, endive, great burdock and yacon provide insights into Asteraceae paleo-polyploidization history and plant inulin production.</title>
        <authorList>
            <person name="Fan W."/>
            <person name="Wang S."/>
            <person name="Wang H."/>
            <person name="Wang A."/>
            <person name="Jiang F."/>
            <person name="Liu H."/>
            <person name="Zhao H."/>
            <person name="Xu D."/>
            <person name="Zhang Y."/>
        </authorList>
    </citation>
    <scope>NUCLEOTIDE SEQUENCE [LARGE SCALE GENOMIC DNA]</scope>
    <source>
        <strain evidence="2">cv. Niubang</strain>
    </source>
</reference>
<keyword evidence="2" id="KW-1185">Reference proteome</keyword>
<organism evidence="1 2">
    <name type="scientific">Arctium lappa</name>
    <name type="common">Greater burdock</name>
    <name type="synonym">Lappa major</name>
    <dbReference type="NCBI Taxonomy" id="4217"/>
    <lineage>
        <taxon>Eukaryota</taxon>
        <taxon>Viridiplantae</taxon>
        <taxon>Streptophyta</taxon>
        <taxon>Embryophyta</taxon>
        <taxon>Tracheophyta</taxon>
        <taxon>Spermatophyta</taxon>
        <taxon>Magnoliopsida</taxon>
        <taxon>eudicotyledons</taxon>
        <taxon>Gunneridae</taxon>
        <taxon>Pentapetalae</taxon>
        <taxon>asterids</taxon>
        <taxon>campanulids</taxon>
        <taxon>Asterales</taxon>
        <taxon>Asteraceae</taxon>
        <taxon>Carduoideae</taxon>
        <taxon>Cardueae</taxon>
        <taxon>Arctiinae</taxon>
        <taxon>Arctium</taxon>
    </lineage>
</organism>
<sequence>MISLLEKQRVNIPSQSKDLEFLTEAEIEESVRAEKLIVDCQKDASLARKIQSSQVKDKKLKKKPVKVQTSLLREIEEERSKEHRVNDSSVDYVNCLHKKLPAITEHTQYSLKSELFLIISEEDSKRQVSRQQMFIAESKTKPLNKKKSTSDLMRISVKRRRLYLYAKEHEEKLQR</sequence>
<name>A0ACB9C5I8_ARCLA</name>
<protein>
    <submittedName>
        <fullName evidence="1">Uncharacterized protein</fullName>
    </submittedName>
</protein>
<proteinExistence type="predicted"/>
<accession>A0ACB9C5I8</accession>
<evidence type="ECO:0000313" key="2">
    <source>
        <dbReference type="Proteomes" id="UP001055879"/>
    </source>
</evidence>
<gene>
    <name evidence="1" type="ORF">L6452_18134</name>
</gene>
<comment type="caution">
    <text evidence="1">The sequence shown here is derived from an EMBL/GenBank/DDBJ whole genome shotgun (WGS) entry which is preliminary data.</text>
</comment>
<dbReference type="EMBL" id="CM042051">
    <property type="protein sequence ID" value="KAI3729474.1"/>
    <property type="molecule type" value="Genomic_DNA"/>
</dbReference>
<dbReference type="Proteomes" id="UP001055879">
    <property type="component" value="Linkage Group LG05"/>
</dbReference>
<reference evidence="2" key="1">
    <citation type="journal article" date="2022" name="Mol. Ecol. Resour.">
        <title>The genomes of chicory, endive, great burdock and yacon provide insights into Asteraceae palaeo-polyploidization history and plant inulin production.</title>
        <authorList>
            <person name="Fan W."/>
            <person name="Wang S."/>
            <person name="Wang H."/>
            <person name="Wang A."/>
            <person name="Jiang F."/>
            <person name="Liu H."/>
            <person name="Zhao H."/>
            <person name="Xu D."/>
            <person name="Zhang Y."/>
        </authorList>
    </citation>
    <scope>NUCLEOTIDE SEQUENCE [LARGE SCALE GENOMIC DNA]</scope>
    <source>
        <strain evidence="2">cv. Niubang</strain>
    </source>
</reference>
<evidence type="ECO:0000313" key="1">
    <source>
        <dbReference type="EMBL" id="KAI3729474.1"/>
    </source>
</evidence>